<dbReference type="GO" id="GO:0017056">
    <property type="term" value="F:structural constituent of nuclear pore"/>
    <property type="evidence" value="ECO:0007669"/>
    <property type="project" value="TreeGrafter"/>
</dbReference>
<dbReference type="GO" id="GO:0006406">
    <property type="term" value="P:mRNA export from nucleus"/>
    <property type="evidence" value="ECO:0007669"/>
    <property type="project" value="TreeGrafter"/>
</dbReference>
<evidence type="ECO:0000313" key="4">
    <source>
        <dbReference type="EMBL" id="CAI5779219.1"/>
    </source>
</evidence>
<protein>
    <recommendedName>
        <fullName evidence="3">Nucleoprotein TPR/MPL1 domain-containing protein</fullName>
    </recommendedName>
</protein>
<dbReference type="Proteomes" id="UP001178461">
    <property type="component" value="Chromosome 7"/>
</dbReference>
<dbReference type="GO" id="GO:0005643">
    <property type="term" value="C:nuclear pore"/>
    <property type="evidence" value="ECO:0007669"/>
    <property type="project" value="TreeGrafter"/>
</dbReference>
<dbReference type="GO" id="GO:1901673">
    <property type="term" value="P:regulation of mitotic spindle assembly"/>
    <property type="evidence" value="ECO:0007669"/>
    <property type="project" value="TreeGrafter"/>
</dbReference>
<dbReference type="InterPro" id="IPR057577">
    <property type="entry name" value="Nucleoprot-TPR/MLP1_dom"/>
</dbReference>
<dbReference type="PANTHER" id="PTHR18898">
    <property type="entry name" value="NUCLEOPROTEIN TPR-RELATED"/>
    <property type="match status" value="1"/>
</dbReference>
<accession>A0AA35KL05</accession>
<feature type="coiled-coil region" evidence="1">
    <location>
        <begin position="185"/>
        <end position="226"/>
    </location>
</feature>
<gene>
    <name evidence="4" type="ORF">PODLI_1B032693</name>
</gene>
<sequence length="399" mass="46310">MLCNKAPRSKEACKDEAMDLDSIDYWRIKEVLEMTRLEVEQKKKTKESQKELELMMKDNKRNQREMEHQKRIEREQRKKYELAMFRREIKEKQAAREYEEVGSVKRVSQAGLALNVSKVEQFILEKRRLPESQFMPEVGDAISSPKRPVEACILPTGGGDDPVFLELADKAKMPKDIGEKPAQESERIQEDVECLKEELTVASAAKVELQLKLDELQRSIKYSEKKWEDEKEFLHNQNIRLATELKAKTDELLVLAWEKRSEIVGLQYDLQNKKEEVSCMEKEVSELKKSNENLRKQVADLLVEVKEAKVQQRPSMEERSHNERNTHIELSNSYKTFADEWETKCKALCQGIQELCKYLKGASEANKEIQDHLVEMQQYMGGNKGKDALAGGIMGQMHS</sequence>
<dbReference type="Pfam" id="PF25481">
    <property type="entry name" value="Nucleoprot-TPR"/>
    <property type="match status" value="1"/>
</dbReference>
<feature type="domain" description="Nucleoprotein TPR/MPL1" evidence="3">
    <location>
        <begin position="218"/>
        <end position="296"/>
    </location>
</feature>
<proteinExistence type="predicted"/>
<reference evidence="4" key="1">
    <citation type="submission" date="2022-12" db="EMBL/GenBank/DDBJ databases">
        <authorList>
            <person name="Alioto T."/>
            <person name="Alioto T."/>
            <person name="Gomez Garrido J."/>
        </authorList>
    </citation>
    <scope>NUCLEOTIDE SEQUENCE</scope>
</reference>
<name>A0AA35KL05_9SAUR</name>
<dbReference type="EMBL" id="OX395132">
    <property type="protein sequence ID" value="CAI5779219.1"/>
    <property type="molecule type" value="Genomic_DNA"/>
</dbReference>
<dbReference type="AlphaFoldDB" id="A0AA35KL05"/>
<keyword evidence="5" id="KW-1185">Reference proteome</keyword>
<evidence type="ECO:0000313" key="5">
    <source>
        <dbReference type="Proteomes" id="UP001178461"/>
    </source>
</evidence>
<feature type="coiled-coil region" evidence="1">
    <location>
        <begin position="263"/>
        <end position="311"/>
    </location>
</feature>
<organism evidence="4 5">
    <name type="scientific">Podarcis lilfordi</name>
    <name type="common">Lilford's wall lizard</name>
    <dbReference type="NCBI Taxonomy" id="74358"/>
    <lineage>
        <taxon>Eukaryota</taxon>
        <taxon>Metazoa</taxon>
        <taxon>Chordata</taxon>
        <taxon>Craniata</taxon>
        <taxon>Vertebrata</taxon>
        <taxon>Euteleostomi</taxon>
        <taxon>Lepidosauria</taxon>
        <taxon>Squamata</taxon>
        <taxon>Bifurcata</taxon>
        <taxon>Unidentata</taxon>
        <taxon>Episquamata</taxon>
        <taxon>Laterata</taxon>
        <taxon>Lacertibaenia</taxon>
        <taxon>Lacertidae</taxon>
        <taxon>Podarcis</taxon>
    </lineage>
</organism>
<dbReference type="PANTHER" id="PTHR18898:SF2">
    <property type="entry name" value="NUCLEOPROTEIN TPR"/>
    <property type="match status" value="1"/>
</dbReference>
<keyword evidence="1" id="KW-0175">Coiled coil</keyword>
<evidence type="ECO:0000256" key="1">
    <source>
        <dbReference type="SAM" id="Coils"/>
    </source>
</evidence>
<feature type="region of interest" description="Disordered" evidence="2">
    <location>
        <begin position="41"/>
        <end position="73"/>
    </location>
</feature>
<evidence type="ECO:0000256" key="2">
    <source>
        <dbReference type="SAM" id="MobiDB-lite"/>
    </source>
</evidence>
<evidence type="ECO:0000259" key="3">
    <source>
        <dbReference type="Pfam" id="PF25481"/>
    </source>
</evidence>